<comment type="caution">
    <text evidence="14">The sequence shown here is derived from an EMBL/GenBank/DDBJ whole genome shotgun (WGS) entry which is preliminary data.</text>
</comment>
<keyword evidence="6 12" id="KW-1133">Transmembrane helix</keyword>
<keyword evidence="3" id="KW-0813">Transport</keyword>
<evidence type="ECO:0000256" key="1">
    <source>
        <dbReference type="ARBA" id="ARBA00004141"/>
    </source>
</evidence>
<evidence type="ECO:0000256" key="3">
    <source>
        <dbReference type="ARBA" id="ARBA00022448"/>
    </source>
</evidence>
<evidence type="ECO:0000256" key="11">
    <source>
        <dbReference type="SAM" id="MobiDB-lite"/>
    </source>
</evidence>
<dbReference type="Pfam" id="PF01794">
    <property type="entry name" value="Ferric_reduct"/>
    <property type="match status" value="1"/>
</dbReference>
<evidence type="ECO:0000313" key="15">
    <source>
        <dbReference type="Proteomes" id="UP001239445"/>
    </source>
</evidence>
<dbReference type="GO" id="GO:0006826">
    <property type="term" value="P:iron ion transport"/>
    <property type="evidence" value="ECO:0007669"/>
    <property type="project" value="TreeGrafter"/>
</dbReference>
<evidence type="ECO:0000256" key="4">
    <source>
        <dbReference type="ARBA" id="ARBA00022692"/>
    </source>
</evidence>
<evidence type="ECO:0000256" key="8">
    <source>
        <dbReference type="ARBA" id="ARBA00023065"/>
    </source>
</evidence>
<sequence>MGWPYQFLDLNDAEKQLRREALDRYAFYAQISPFVPVALALSFRVAKWALKSSSSRSGSYSAIPNSPSLKSQRLSPAGGWSSRLRKLQWWLEGNLVDTNPILGHRDQWVLGISYLGWLLLLCVLGTGNDYLHFTKRLGLVATSQYPIQYLMSLKALNPFAFAFRSSHEHINRYHRVLGRIMAVLVTLHVILYINFLAQVGTLGKRLKTPLVASGVVSFILLNLLYTTALRPLRQVSYRLFFIVHLVVAFLTPVTLSRHAAPARLFLAEAVVVFIADLISRKLDTVTGDATLESIPGTNLVKITASIPFNKINRFRLHPGSHVYLSIPAAARRSSDPASISQLLFEFLFNPFTVASVDQDKNDITLVARHRGGPMTRALARFAGGTKVLGPVANSAANASSSREETKIPLSIEGPYGVSTRFPNLSGNEYDRILLVAGGVGATFTVPLYQSIVSENPNARVEMIWAVRSAGDATWAVMGQDGATTAGSKGLLDDENVQIFLTGDVVGSSSSTSANGTGSSGVDGEVEMGALYRDRRRGKFTTQHNRKRPDLKKIVDETFKHGVEERVAVLVCGPHAMAKELREHVCVWVDKGRTVWWHNESFGY</sequence>
<dbReference type="PANTHER" id="PTHR32361">
    <property type="entry name" value="FERRIC/CUPRIC REDUCTASE TRANSMEMBRANE COMPONENT"/>
    <property type="match status" value="1"/>
</dbReference>
<keyword evidence="8" id="KW-0406">Ion transport</keyword>
<evidence type="ECO:0000259" key="13">
    <source>
        <dbReference type="PROSITE" id="PS51384"/>
    </source>
</evidence>
<feature type="transmembrane region" description="Helical" evidence="12">
    <location>
        <begin position="108"/>
        <end position="127"/>
    </location>
</feature>
<dbReference type="Pfam" id="PF08030">
    <property type="entry name" value="NAD_binding_6"/>
    <property type="match status" value="1"/>
</dbReference>
<feature type="domain" description="FAD-binding FR-type" evidence="13">
    <location>
        <begin position="278"/>
        <end position="421"/>
    </location>
</feature>
<evidence type="ECO:0000256" key="10">
    <source>
        <dbReference type="ARBA" id="ARBA00023180"/>
    </source>
</evidence>
<keyword evidence="15" id="KW-1185">Reference proteome</keyword>
<evidence type="ECO:0000256" key="2">
    <source>
        <dbReference type="ARBA" id="ARBA00006278"/>
    </source>
</evidence>
<evidence type="ECO:0000313" key="14">
    <source>
        <dbReference type="EMBL" id="KAK1757288.1"/>
    </source>
</evidence>
<dbReference type="SFLD" id="SFLDG01168">
    <property type="entry name" value="Ferric_reductase_subgroup_(FRE"/>
    <property type="match status" value="1"/>
</dbReference>
<dbReference type="InterPro" id="IPR013130">
    <property type="entry name" value="Fe3_Rdtase_TM_dom"/>
</dbReference>
<keyword evidence="9 12" id="KW-0472">Membrane</keyword>
<dbReference type="PRINTS" id="PR00466">
    <property type="entry name" value="GP91PHOX"/>
</dbReference>
<feature type="region of interest" description="Disordered" evidence="11">
    <location>
        <begin position="55"/>
        <end position="76"/>
    </location>
</feature>
<keyword evidence="10" id="KW-0325">Glycoprotein</keyword>
<dbReference type="SFLD" id="SFLDS00052">
    <property type="entry name" value="Ferric_Reductase_Domain"/>
    <property type="match status" value="1"/>
</dbReference>
<dbReference type="Pfam" id="PF08022">
    <property type="entry name" value="FAD_binding_8"/>
    <property type="match status" value="1"/>
</dbReference>
<dbReference type="GO" id="GO:0006879">
    <property type="term" value="P:intracellular iron ion homeostasis"/>
    <property type="evidence" value="ECO:0007669"/>
    <property type="project" value="TreeGrafter"/>
</dbReference>
<dbReference type="Proteomes" id="UP001239445">
    <property type="component" value="Unassembled WGS sequence"/>
</dbReference>
<dbReference type="AlphaFoldDB" id="A0AAJ0FBE5"/>
<organism evidence="14 15">
    <name type="scientific">Echria macrotheca</name>
    <dbReference type="NCBI Taxonomy" id="438768"/>
    <lineage>
        <taxon>Eukaryota</taxon>
        <taxon>Fungi</taxon>
        <taxon>Dikarya</taxon>
        <taxon>Ascomycota</taxon>
        <taxon>Pezizomycotina</taxon>
        <taxon>Sordariomycetes</taxon>
        <taxon>Sordariomycetidae</taxon>
        <taxon>Sordariales</taxon>
        <taxon>Schizotheciaceae</taxon>
        <taxon>Echria</taxon>
    </lineage>
</organism>
<dbReference type="PROSITE" id="PS51384">
    <property type="entry name" value="FAD_FR"/>
    <property type="match status" value="1"/>
</dbReference>
<dbReference type="InterPro" id="IPR017927">
    <property type="entry name" value="FAD-bd_FR_type"/>
</dbReference>
<feature type="transmembrane region" description="Helical" evidence="12">
    <location>
        <begin position="237"/>
        <end position="255"/>
    </location>
</feature>
<reference evidence="14" key="1">
    <citation type="submission" date="2023-06" db="EMBL/GenBank/DDBJ databases">
        <title>Genome-scale phylogeny and comparative genomics of the fungal order Sordariales.</title>
        <authorList>
            <consortium name="Lawrence Berkeley National Laboratory"/>
            <person name="Hensen N."/>
            <person name="Bonometti L."/>
            <person name="Westerberg I."/>
            <person name="Brannstrom I.O."/>
            <person name="Guillou S."/>
            <person name="Cros-Aarteil S."/>
            <person name="Calhoun S."/>
            <person name="Haridas S."/>
            <person name="Kuo A."/>
            <person name="Mondo S."/>
            <person name="Pangilinan J."/>
            <person name="Riley R."/>
            <person name="Labutti K."/>
            <person name="Andreopoulos B."/>
            <person name="Lipzen A."/>
            <person name="Chen C."/>
            <person name="Yanf M."/>
            <person name="Daum C."/>
            <person name="Ng V."/>
            <person name="Clum A."/>
            <person name="Steindorff A."/>
            <person name="Ohm R."/>
            <person name="Martin F."/>
            <person name="Silar P."/>
            <person name="Natvig D."/>
            <person name="Lalanne C."/>
            <person name="Gautier V."/>
            <person name="Ament-Velasquez S.L."/>
            <person name="Kruys A."/>
            <person name="Hutchinson M.I."/>
            <person name="Powell A.J."/>
            <person name="Barry K."/>
            <person name="Miller A.N."/>
            <person name="Grigoriev I.V."/>
            <person name="Debuchy R."/>
            <person name="Gladieux P."/>
            <person name="Thoren M.H."/>
            <person name="Johannesson H."/>
        </authorList>
    </citation>
    <scope>NUCLEOTIDE SEQUENCE</scope>
    <source>
        <strain evidence="14">PSN4</strain>
    </source>
</reference>
<comment type="similarity">
    <text evidence="2">Belongs to the ferric reductase (FRE) family.</text>
</comment>
<keyword evidence="4 12" id="KW-0812">Transmembrane</keyword>
<dbReference type="EMBL" id="MU839831">
    <property type="protein sequence ID" value="KAK1757288.1"/>
    <property type="molecule type" value="Genomic_DNA"/>
</dbReference>
<dbReference type="Gene3D" id="3.40.50.80">
    <property type="entry name" value="Nucleotide-binding domain of ferredoxin-NADP reductase (FNR) module"/>
    <property type="match status" value="1"/>
</dbReference>
<evidence type="ECO:0000256" key="7">
    <source>
        <dbReference type="ARBA" id="ARBA00023002"/>
    </source>
</evidence>
<proteinExistence type="inferred from homology"/>
<feature type="transmembrane region" description="Helical" evidence="12">
    <location>
        <begin position="25"/>
        <end position="46"/>
    </location>
</feature>
<dbReference type="GO" id="GO:0000293">
    <property type="term" value="F:ferric-chelate reductase activity"/>
    <property type="evidence" value="ECO:0007669"/>
    <property type="project" value="UniProtKB-ARBA"/>
</dbReference>
<feature type="transmembrane region" description="Helical" evidence="12">
    <location>
        <begin position="147"/>
        <end position="164"/>
    </location>
</feature>
<dbReference type="PANTHER" id="PTHR32361:SF9">
    <property type="entry name" value="FERRIC REDUCTASE TRANSMEMBRANE COMPONENT 3-RELATED"/>
    <property type="match status" value="1"/>
</dbReference>
<evidence type="ECO:0000256" key="6">
    <source>
        <dbReference type="ARBA" id="ARBA00022989"/>
    </source>
</evidence>
<dbReference type="InterPro" id="IPR051410">
    <property type="entry name" value="Ferric/Cupric_Reductase"/>
</dbReference>
<dbReference type="SUPFAM" id="SSF52343">
    <property type="entry name" value="Ferredoxin reductase-like, C-terminal NADP-linked domain"/>
    <property type="match status" value="1"/>
</dbReference>
<keyword evidence="5" id="KW-0249">Electron transport</keyword>
<accession>A0AAJ0FBE5</accession>
<feature type="transmembrane region" description="Helical" evidence="12">
    <location>
        <begin position="209"/>
        <end position="225"/>
    </location>
</feature>
<comment type="subcellular location">
    <subcellularLocation>
        <location evidence="1">Membrane</location>
        <topology evidence="1">Multi-pass membrane protein</topology>
    </subcellularLocation>
</comment>
<evidence type="ECO:0000256" key="9">
    <source>
        <dbReference type="ARBA" id="ARBA00023136"/>
    </source>
</evidence>
<protein>
    <recommendedName>
        <fullName evidence="13">FAD-binding FR-type domain-containing protein</fullName>
    </recommendedName>
</protein>
<evidence type="ECO:0000256" key="5">
    <source>
        <dbReference type="ARBA" id="ARBA00022982"/>
    </source>
</evidence>
<dbReference type="GO" id="GO:0005886">
    <property type="term" value="C:plasma membrane"/>
    <property type="evidence" value="ECO:0007669"/>
    <property type="project" value="TreeGrafter"/>
</dbReference>
<dbReference type="CDD" id="cd06186">
    <property type="entry name" value="NOX_Duox_like_FAD_NADP"/>
    <property type="match status" value="1"/>
</dbReference>
<evidence type="ECO:0000256" key="12">
    <source>
        <dbReference type="SAM" id="Phobius"/>
    </source>
</evidence>
<dbReference type="GO" id="GO:0015677">
    <property type="term" value="P:copper ion import"/>
    <property type="evidence" value="ECO:0007669"/>
    <property type="project" value="TreeGrafter"/>
</dbReference>
<dbReference type="InterPro" id="IPR039261">
    <property type="entry name" value="FNR_nucleotide-bd"/>
</dbReference>
<dbReference type="InterPro" id="IPR013112">
    <property type="entry name" value="FAD-bd_8"/>
</dbReference>
<feature type="transmembrane region" description="Helical" evidence="12">
    <location>
        <begin position="176"/>
        <end position="197"/>
    </location>
</feature>
<feature type="compositionally biased region" description="Polar residues" evidence="11">
    <location>
        <begin position="62"/>
        <end position="74"/>
    </location>
</feature>
<name>A0AAJ0FBE5_9PEZI</name>
<gene>
    <name evidence="14" type="ORF">QBC47DRAFT_178103</name>
</gene>
<keyword evidence="7" id="KW-0560">Oxidoreductase</keyword>
<dbReference type="InterPro" id="IPR013121">
    <property type="entry name" value="Fe_red_NAD-bd_6"/>
</dbReference>
<dbReference type="InterPro" id="IPR000778">
    <property type="entry name" value="Cyt_b245_heavy_chain"/>
</dbReference>